<feature type="transmembrane region" description="Helical" evidence="3">
    <location>
        <begin position="349"/>
        <end position="371"/>
    </location>
</feature>
<dbReference type="Gene3D" id="1.20.1250.20">
    <property type="entry name" value="MFS general substrate transporter like domains"/>
    <property type="match status" value="2"/>
</dbReference>
<feature type="transmembrane region" description="Helical" evidence="3">
    <location>
        <begin position="126"/>
        <end position="145"/>
    </location>
</feature>
<feature type="transmembrane region" description="Helical" evidence="3">
    <location>
        <begin position="6"/>
        <end position="23"/>
    </location>
</feature>
<evidence type="ECO:0000256" key="2">
    <source>
        <dbReference type="SAM" id="MobiDB-lite"/>
    </source>
</evidence>
<keyword evidence="3" id="KW-1133">Transmembrane helix</keyword>
<comment type="subcellular location">
    <subcellularLocation>
        <location evidence="1">Membrane</location>
        <topology evidence="1">Multi-pass membrane protein</topology>
    </subcellularLocation>
</comment>
<dbReference type="SUPFAM" id="SSF103473">
    <property type="entry name" value="MFS general substrate transporter"/>
    <property type="match status" value="1"/>
</dbReference>
<dbReference type="PROSITE" id="PS50850">
    <property type="entry name" value="MFS"/>
    <property type="match status" value="1"/>
</dbReference>
<dbReference type="InterPro" id="IPR020846">
    <property type="entry name" value="MFS_dom"/>
</dbReference>
<sequence>MAFLDTIGATAYGITSIGTPLALVMKRCFGARKTVFIGVSAISLGTALTGTVDHPEEMFMTYGIMVGCGTLLANNPPWFLLSEYFTKDHKYYVLTSSLPTLSFSLGSLIFNPCTQALIHSIGWRNTYAFISILTFVVGMSAMATFRENGEPKVAQQEAPSSGDGQSSNEDDSNSGAVEPLANPPIWLVLVSGSVYVLSMGLRSMALFTPVFILVKHLQNLGVASMSAAAVVTIYSTADLCGRLFTSLLGDKLFKGRIMYVNIVCSVLLGLENFAAGFAVQYYQMVIFALVAGFTAGLMSAGIFASSSEVLDGWYAHEIFSFSRVGNGIGVIVGLGLSGFIYDLTGSYHLVYHLNLGVFLLAGTGYGITILLRNRKLRNRSTDNSEHIPLNSSK</sequence>
<feature type="region of interest" description="Disordered" evidence="2">
    <location>
        <begin position="150"/>
        <end position="176"/>
    </location>
</feature>
<dbReference type="GO" id="GO:0008028">
    <property type="term" value="F:monocarboxylic acid transmembrane transporter activity"/>
    <property type="evidence" value="ECO:0007669"/>
    <property type="project" value="TreeGrafter"/>
</dbReference>
<dbReference type="Proteomes" id="UP000085678">
    <property type="component" value="Unplaced"/>
</dbReference>
<evidence type="ECO:0000256" key="3">
    <source>
        <dbReference type="SAM" id="Phobius"/>
    </source>
</evidence>
<accession>A0A1S3JD83</accession>
<feature type="transmembrane region" description="Helical" evidence="3">
    <location>
        <begin position="324"/>
        <end position="343"/>
    </location>
</feature>
<dbReference type="KEGG" id="lak:106172282"/>
<dbReference type="PANTHER" id="PTHR11360:SF172">
    <property type="entry name" value="MAJOR FACILITATOR SUPERFAMILY (MFS) PROFILE DOMAIN-CONTAINING PROTEIN"/>
    <property type="match status" value="1"/>
</dbReference>
<dbReference type="AlphaFoldDB" id="A0A1S3JD83"/>
<protein>
    <submittedName>
        <fullName evidence="6">Monocarboxylate transporter 10</fullName>
    </submittedName>
</protein>
<dbReference type="PANTHER" id="PTHR11360">
    <property type="entry name" value="MONOCARBOXYLATE TRANSPORTER"/>
    <property type="match status" value="1"/>
</dbReference>
<evidence type="ECO:0000313" key="5">
    <source>
        <dbReference type="Proteomes" id="UP000085678"/>
    </source>
</evidence>
<feature type="transmembrane region" description="Helical" evidence="3">
    <location>
        <begin position="91"/>
        <end position="110"/>
    </location>
</feature>
<dbReference type="InParanoid" id="A0A1S3JD83"/>
<feature type="transmembrane region" description="Helical" evidence="3">
    <location>
        <begin position="185"/>
        <end position="214"/>
    </location>
</feature>
<feature type="transmembrane region" description="Helical" evidence="3">
    <location>
        <begin position="257"/>
        <end position="275"/>
    </location>
</feature>
<feature type="transmembrane region" description="Helical" evidence="3">
    <location>
        <begin position="58"/>
        <end position="79"/>
    </location>
</feature>
<name>A0A1S3JD83_LINAN</name>
<organism evidence="5 6">
    <name type="scientific">Lingula anatina</name>
    <name type="common">Brachiopod</name>
    <name type="synonym">Lingula unguis</name>
    <dbReference type="NCBI Taxonomy" id="7574"/>
    <lineage>
        <taxon>Eukaryota</taxon>
        <taxon>Metazoa</taxon>
        <taxon>Spiralia</taxon>
        <taxon>Lophotrochozoa</taxon>
        <taxon>Brachiopoda</taxon>
        <taxon>Linguliformea</taxon>
        <taxon>Lingulata</taxon>
        <taxon>Lingulida</taxon>
        <taxon>Linguloidea</taxon>
        <taxon>Lingulidae</taxon>
        <taxon>Lingula</taxon>
    </lineage>
</organism>
<dbReference type="GeneID" id="106172282"/>
<feature type="transmembrane region" description="Helical" evidence="3">
    <location>
        <begin position="281"/>
        <end position="303"/>
    </location>
</feature>
<keyword evidence="5" id="KW-1185">Reference proteome</keyword>
<feature type="transmembrane region" description="Helical" evidence="3">
    <location>
        <begin position="220"/>
        <end position="245"/>
    </location>
</feature>
<evidence type="ECO:0000259" key="4">
    <source>
        <dbReference type="PROSITE" id="PS50850"/>
    </source>
</evidence>
<reference evidence="6" key="1">
    <citation type="submission" date="2025-08" db="UniProtKB">
        <authorList>
            <consortium name="RefSeq"/>
        </authorList>
    </citation>
    <scope>IDENTIFICATION</scope>
    <source>
        <tissue evidence="6">Gonads</tissue>
    </source>
</reference>
<evidence type="ECO:0000313" key="6">
    <source>
        <dbReference type="RefSeq" id="XP_013408375.1"/>
    </source>
</evidence>
<dbReference type="OrthoDB" id="6499973at2759"/>
<dbReference type="STRING" id="7574.A0A1S3JD83"/>
<feature type="compositionally biased region" description="Polar residues" evidence="2">
    <location>
        <begin position="157"/>
        <end position="167"/>
    </location>
</feature>
<dbReference type="Pfam" id="PF07690">
    <property type="entry name" value="MFS_1"/>
    <property type="match status" value="1"/>
</dbReference>
<gene>
    <name evidence="6" type="primary">LOC106172282</name>
</gene>
<keyword evidence="3" id="KW-0472">Membrane</keyword>
<dbReference type="InterPro" id="IPR036259">
    <property type="entry name" value="MFS_trans_sf"/>
</dbReference>
<dbReference type="InterPro" id="IPR050327">
    <property type="entry name" value="Proton-linked_MCT"/>
</dbReference>
<proteinExistence type="predicted"/>
<evidence type="ECO:0000256" key="1">
    <source>
        <dbReference type="ARBA" id="ARBA00004141"/>
    </source>
</evidence>
<dbReference type="GO" id="GO:0016020">
    <property type="term" value="C:membrane"/>
    <property type="evidence" value="ECO:0007669"/>
    <property type="project" value="UniProtKB-SubCell"/>
</dbReference>
<feature type="domain" description="Major facilitator superfamily (MFS) profile" evidence="4">
    <location>
        <begin position="188"/>
        <end position="393"/>
    </location>
</feature>
<feature type="transmembrane region" description="Helical" evidence="3">
    <location>
        <begin position="35"/>
        <end position="52"/>
    </location>
</feature>
<dbReference type="InterPro" id="IPR011701">
    <property type="entry name" value="MFS"/>
</dbReference>
<keyword evidence="3" id="KW-0812">Transmembrane</keyword>
<dbReference type="RefSeq" id="XP_013408375.1">
    <property type="nucleotide sequence ID" value="XM_013552921.1"/>
</dbReference>